<evidence type="ECO:0000256" key="4">
    <source>
        <dbReference type="SAM" id="Phobius"/>
    </source>
</evidence>
<dbReference type="InterPro" id="IPR042099">
    <property type="entry name" value="ANL_N_sf"/>
</dbReference>
<dbReference type="GO" id="GO:0005783">
    <property type="term" value="C:endoplasmic reticulum"/>
    <property type="evidence" value="ECO:0007669"/>
    <property type="project" value="TreeGrafter"/>
</dbReference>
<feature type="domain" description="AMP-dependent synthetase/ligase" evidence="5">
    <location>
        <begin position="55"/>
        <end position="381"/>
    </location>
</feature>
<accession>A0A6C0DZL9</accession>
<keyword evidence="4" id="KW-1133">Transmembrane helix</keyword>
<evidence type="ECO:0000256" key="1">
    <source>
        <dbReference type="ARBA" id="ARBA00022598"/>
    </source>
</evidence>
<dbReference type="GO" id="GO:0016020">
    <property type="term" value="C:membrane"/>
    <property type="evidence" value="ECO:0007669"/>
    <property type="project" value="TreeGrafter"/>
</dbReference>
<feature type="transmembrane region" description="Helical" evidence="4">
    <location>
        <begin position="227"/>
        <end position="249"/>
    </location>
</feature>
<reference evidence="6" key="1">
    <citation type="journal article" date="2020" name="Nature">
        <title>Giant virus diversity and host interactions through global metagenomics.</title>
        <authorList>
            <person name="Schulz F."/>
            <person name="Roux S."/>
            <person name="Paez-Espino D."/>
            <person name="Jungbluth S."/>
            <person name="Walsh D.A."/>
            <person name="Denef V.J."/>
            <person name="McMahon K.D."/>
            <person name="Konstantinidis K.T."/>
            <person name="Eloe-Fadrosh E.A."/>
            <person name="Kyrpides N.C."/>
            <person name="Woyke T."/>
        </authorList>
    </citation>
    <scope>NUCLEOTIDE SEQUENCE</scope>
    <source>
        <strain evidence="6">GVMAG-M-3300023179-103</strain>
    </source>
</reference>
<keyword evidence="4" id="KW-0812">Transmembrane</keyword>
<proteinExistence type="predicted"/>
<keyword evidence="3" id="KW-0443">Lipid metabolism</keyword>
<dbReference type="AlphaFoldDB" id="A0A6C0DZL9"/>
<organism evidence="6">
    <name type="scientific">viral metagenome</name>
    <dbReference type="NCBI Taxonomy" id="1070528"/>
    <lineage>
        <taxon>unclassified sequences</taxon>
        <taxon>metagenomes</taxon>
        <taxon>organismal metagenomes</taxon>
    </lineage>
</organism>
<dbReference type="PANTHER" id="PTHR43272">
    <property type="entry name" value="LONG-CHAIN-FATTY-ACID--COA LIGASE"/>
    <property type="match status" value="1"/>
</dbReference>
<dbReference type="GO" id="GO:0004467">
    <property type="term" value="F:long-chain fatty acid-CoA ligase activity"/>
    <property type="evidence" value="ECO:0007669"/>
    <property type="project" value="TreeGrafter"/>
</dbReference>
<keyword evidence="4" id="KW-0472">Membrane</keyword>
<evidence type="ECO:0000313" key="6">
    <source>
        <dbReference type="EMBL" id="QHT21801.1"/>
    </source>
</evidence>
<keyword evidence="2" id="KW-0276">Fatty acid metabolism</keyword>
<name>A0A6C0DZL9_9ZZZZ</name>
<sequence>MNWTILIYILLALIIIIIILYYFWYLKKNDKKNKEIPFDFILSDDITIIDVLEYVSKNYGHYTALKHNSQKITYKEYYENVIKFSNNLSHIASPKDKIVIIINENKPEIFYAYLGSMLAGCIPIICNEKHSKFIINETKPKIILDNMTIIYDENISYNDFMNLPFDNITINKPKIDDIATIIYQDNKGIVITHKNIIAQIKSCLSLIRKKSNIDIYIKEKIISYLPLNYITTQMIDIFIAISIVGTVYFSSKTQIIDTIKTVQPTIFIGSPNIWTMIYSQLKDHIKPEKFINKIFMNKYIIKQSGLDNIKIAITTNNNIDDKTRQFYKDIDFPLFNSLIMGEATGLISLCLKNTQTNNCVGIPITDIKINSKTNEILLKGDMIFNKYYDDKILKSMDKKWFKTGYYGYLDRDGSLYMK</sequence>
<dbReference type="Pfam" id="PF00501">
    <property type="entry name" value="AMP-binding"/>
    <property type="match status" value="1"/>
</dbReference>
<evidence type="ECO:0000256" key="2">
    <source>
        <dbReference type="ARBA" id="ARBA00022832"/>
    </source>
</evidence>
<keyword evidence="1" id="KW-0436">Ligase</keyword>
<dbReference type="SUPFAM" id="SSF56801">
    <property type="entry name" value="Acetyl-CoA synthetase-like"/>
    <property type="match status" value="1"/>
</dbReference>
<dbReference type="Gene3D" id="3.40.50.12780">
    <property type="entry name" value="N-terminal domain of ligase-like"/>
    <property type="match status" value="1"/>
</dbReference>
<dbReference type="InterPro" id="IPR000873">
    <property type="entry name" value="AMP-dep_synth/lig_dom"/>
</dbReference>
<dbReference type="EMBL" id="MN739697">
    <property type="protein sequence ID" value="QHT21801.1"/>
    <property type="molecule type" value="Genomic_DNA"/>
</dbReference>
<feature type="transmembrane region" description="Helical" evidence="4">
    <location>
        <begin position="6"/>
        <end position="24"/>
    </location>
</feature>
<protein>
    <recommendedName>
        <fullName evidence="5">AMP-dependent synthetase/ligase domain-containing protein</fullName>
    </recommendedName>
</protein>
<evidence type="ECO:0000256" key="3">
    <source>
        <dbReference type="ARBA" id="ARBA00023098"/>
    </source>
</evidence>
<dbReference type="PANTHER" id="PTHR43272:SF32">
    <property type="entry name" value="AMP-DEPENDENT SYNTHETASE_LIGASE DOMAIN-CONTAINING PROTEIN"/>
    <property type="match status" value="1"/>
</dbReference>
<evidence type="ECO:0000259" key="5">
    <source>
        <dbReference type="Pfam" id="PF00501"/>
    </source>
</evidence>